<dbReference type="Proteomes" id="UP001600888">
    <property type="component" value="Unassembled WGS sequence"/>
</dbReference>
<evidence type="ECO:0000313" key="3">
    <source>
        <dbReference type="Proteomes" id="UP001600888"/>
    </source>
</evidence>
<organism evidence="2 3">
    <name type="scientific">Diaporthe vaccinii</name>
    <dbReference type="NCBI Taxonomy" id="105482"/>
    <lineage>
        <taxon>Eukaryota</taxon>
        <taxon>Fungi</taxon>
        <taxon>Dikarya</taxon>
        <taxon>Ascomycota</taxon>
        <taxon>Pezizomycotina</taxon>
        <taxon>Sordariomycetes</taxon>
        <taxon>Sordariomycetidae</taxon>
        <taxon>Diaporthales</taxon>
        <taxon>Diaporthaceae</taxon>
        <taxon>Diaporthe</taxon>
        <taxon>Diaporthe eres species complex</taxon>
    </lineage>
</organism>
<accession>A0ABR4EMP1</accession>
<feature type="region of interest" description="Disordered" evidence="1">
    <location>
        <begin position="114"/>
        <end position="159"/>
    </location>
</feature>
<sequence length="159" mass="16487">MQDFENTEPLSEEAFQQEMNRPSTLNDVFFGQLRPDIAQNFWQQPHVFSRGANEMAPPLNTQGGHMAQADFNFDGHTMGQQSTGFDMATPGNATFGSAPGGLAVGAPGGGFPPGNGGYSAATSRTVSPGPDTSQNYGTGSALQPGSEFDGHAGGGPAFD</sequence>
<protein>
    <submittedName>
        <fullName evidence="2">Uncharacterized protein</fullName>
    </submittedName>
</protein>
<feature type="region of interest" description="Disordered" evidence="1">
    <location>
        <begin position="60"/>
        <end position="92"/>
    </location>
</feature>
<feature type="compositionally biased region" description="Polar residues" evidence="1">
    <location>
        <begin position="120"/>
        <end position="143"/>
    </location>
</feature>
<name>A0ABR4EMP1_9PEZI</name>
<gene>
    <name evidence="2" type="ORF">FJTKL_09756</name>
</gene>
<evidence type="ECO:0000256" key="1">
    <source>
        <dbReference type="SAM" id="MobiDB-lite"/>
    </source>
</evidence>
<proteinExistence type="predicted"/>
<reference evidence="2 3" key="1">
    <citation type="submission" date="2024-03" db="EMBL/GenBank/DDBJ databases">
        <title>A high-quality draft genome sequence of Diaporthe vaccinii, a causative agent of upright dieback and viscid rot disease in cranberry plants.</title>
        <authorList>
            <person name="Sarrasin M."/>
            <person name="Lang B.F."/>
            <person name="Burger G."/>
        </authorList>
    </citation>
    <scope>NUCLEOTIDE SEQUENCE [LARGE SCALE GENOMIC DNA]</scope>
    <source>
        <strain evidence="2 3">IS7</strain>
    </source>
</reference>
<dbReference type="EMBL" id="JBAWTH010000041">
    <property type="protein sequence ID" value="KAL2283709.1"/>
    <property type="molecule type" value="Genomic_DNA"/>
</dbReference>
<evidence type="ECO:0000313" key="2">
    <source>
        <dbReference type="EMBL" id="KAL2283709.1"/>
    </source>
</evidence>
<comment type="caution">
    <text evidence="2">The sequence shown here is derived from an EMBL/GenBank/DDBJ whole genome shotgun (WGS) entry which is preliminary data.</text>
</comment>
<keyword evidence="3" id="KW-1185">Reference proteome</keyword>